<name>A0ABW0CYB9_STRCD</name>
<sequence length="47" mass="5357">MLDEDSTDQLRRDPHNTQFTIPQDVKRFRIAKVPAACIELTDTPADS</sequence>
<reference evidence="2" key="1">
    <citation type="journal article" date="2019" name="Int. J. Syst. Evol. Microbiol.">
        <title>The Global Catalogue of Microorganisms (GCM) 10K type strain sequencing project: providing services to taxonomists for standard genome sequencing and annotation.</title>
        <authorList>
            <consortium name="The Broad Institute Genomics Platform"/>
            <consortium name="The Broad Institute Genome Sequencing Center for Infectious Disease"/>
            <person name="Wu L."/>
            <person name="Ma J."/>
        </authorList>
    </citation>
    <scope>NUCLEOTIDE SEQUENCE [LARGE SCALE GENOMIC DNA]</scope>
    <source>
        <strain evidence="2">KCTC 42586</strain>
    </source>
</reference>
<evidence type="ECO:0000313" key="2">
    <source>
        <dbReference type="Proteomes" id="UP001596263"/>
    </source>
</evidence>
<keyword evidence="2" id="KW-1185">Reference proteome</keyword>
<proteinExistence type="predicted"/>
<evidence type="ECO:0000313" key="1">
    <source>
        <dbReference type="EMBL" id="MFC5220078.1"/>
    </source>
</evidence>
<gene>
    <name evidence="1" type="ORF">ACFPQ9_40340</name>
</gene>
<dbReference type="RefSeq" id="WP_380864550.1">
    <property type="nucleotide sequence ID" value="NZ_JBHSKM010000045.1"/>
</dbReference>
<dbReference type="Proteomes" id="UP001596263">
    <property type="component" value="Unassembled WGS sequence"/>
</dbReference>
<dbReference type="EMBL" id="JBHSKM010000045">
    <property type="protein sequence ID" value="MFC5220078.1"/>
    <property type="molecule type" value="Genomic_DNA"/>
</dbReference>
<accession>A0ABW0CYB9</accession>
<organism evidence="1 2">
    <name type="scientific">Streptomyces coerulescens</name>
    <dbReference type="NCBI Taxonomy" id="29304"/>
    <lineage>
        <taxon>Bacteria</taxon>
        <taxon>Bacillati</taxon>
        <taxon>Actinomycetota</taxon>
        <taxon>Actinomycetes</taxon>
        <taxon>Kitasatosporales</taxon>
        <taxon>Streptomycetaceae</taxon>
        <taxon>Streptomyces</taxon>
    </lineage>
</organism>
<comment type="caution">
    <text evidence="1">The sequence shown here is derived from an EMBL/GenBank/DDBJ whole genome shotgun (WGS) entry which is preliminary data.</text>
</comment>
<protein>
    <submittedName>
        <fullName evidence="1">Uncharacterized protein</fullName>
    </submittedName>
</protein>